<evidence type="ECO:0000256" key="11">
    <source>
        <dbReference type="PIRSR" id="PIRSR000439-1"/>
    </source>
</evidence>
<keyword evidence="15" id="KW-1185">Reference proteome</keyword>
<gene>
    <name evidence="14" type="ORF">BCR43DRAFT_491974</name>
</gene>
<evidence type="ECO:0000256" key="13">
    <source>
        <dbReference type="SAM" id="Phobius"/>
    </source>
</evidence>
<comment type="subcellular location">
    <subcellularLocation>
        <location evidence="1 10">Endoplasmic reticulum membrane</location>
        <topology evidence="1 10">Multi-pass membrane protein</topology>
    </subcellularLocation>
</comment>
<evidence type="ECO:0000256" key="1">
    <source>
        <dbReference type="ARBA" id="ARBA00004477"/>
    </source>
</evidence>
<accession>A0A1X2HCY1</accession>
<evidence type="ECO:0000313" key="15">
    <source>
        <dbReference type="Proteomes" id="UP000242180"/>
    </source>
</evidence>
<dbReference type="PANTHER" id="PTHR10408">
    <property type="entry name" value="STEROL O-ACYLTRANSFERASE"/>
    <property type="match status" value="1"/>
</dbReference>
<feature type="transmembrane region" description="Helical" evidence="13">
    <location>
        <begin position="326"/>
        <end position="344"/>
    </location>
</feature>
<dbReference type="GO" id="GO:0005789">
    <property type="term" value="C:endoplasmic reticulum membrane"/>
    <property type="evidence" value="ECO:0007669"/>
    <property type="project" value="UniProtKB-SubCell"/>
</dbReference>
<dbReference type="AlphaFoldDB" id="A0A1X2HCY1"/>
<feature type="transmembrane region" description="Helical" evidence="13">
    <location>
        <begin position="110"/>
        <end position="130"/>
    </location>
</feature>
<organism evidence="14 15">
    <name type="scientific">Syncephalastrum racemosum</name>
    <name type="common">Filamentous fungus</name>
    <dbReference type="NCBI Taxonomy" id="13706"/>
    <lineage>
        <taxon>Eukaryota</taxon>
        <taxon>Fungi</taxon>
        <taxon>Fungi incertae sedis</taxon>
        <taxon>Mucoromycota</taxon>
        <taxon>Mucoromycotina</taxon>
        <taxon>Mucoromycetes</taxon>
        <taxon>Mucorales</taxon>
        <taxon>Syncephalastraceae</taxon>
        <taxon>Syncephalastrum</taxon>
    </lineage>
</organism>
<keyword evidence="6 13" id="KW-1133">Transmembrane helix</keyword>
<feature type="compositionally biased region" description="Low complexity" evidence="12">
    <location>
        <begin position="66"/>
        <end position="77"/>
    </location>
</feature>
<feature type="transmembrane region" description="Helical" evidence="13">
    <location>
        <begin position="364"/>
        <end position="384"/>
    </location>
</feature>
<evidence type="ECO:0000256" key="7">
    <source>
        <dbReference type="ARBA" id="ARBA00023136"/>
    </source>
</evidence>
<protein>
    <recommendedName>
        <fullName evidence="10">O-acyltransferase</fullName>
    </recommendedName>
</protein>
<keyword evidence="4 13" id="KW-0812">Transmembrane</keyword>
<comment type="similarity">
    <text evidence="2 10">Belongs to the membrane-bound acyltransferase family. Sterol o-acyltransferase subfamily.</text>
</comment>
<dbReference type="Pfam" id="PF03062">
    <property type="entry name" value="MBOAT"/>
    <property type="match status" value="1"/>
</dbReference>
<proteinExistence type="inferred from homology"/>
<keyword evidence="7 10" id="KW-0472">Membrane</keyword>
<evidence type="ECO:0000256" key="5">
    <source>
        <dbReference type="ARBA" id="ARBA00022824"/>
    </source>
</evidence>
<feature type="active site" evidence="11">
    <location>
        <position position="458"/>
    </location>
</feature>
<evidence type="ECO:0000256" key="4">
    <source>
        <dbReference type="ARBA" id="ARBA00022692"/>
    </source>
</evidence>
<dbReference type="OMA" id="INWWYVA"/>
<dbReference type="PANTHER" id="PTHR10408:SF9">
    <property type="entry name" value="STEROL O-ACYLTRANSFERASE 2-RELATED"/>
    <property type="match status" value="1"/>
</dbReference>
<dbReference type="PIRSF" id="PIRSF000439">
    <property type="entry name" value="Oat_ACAT_DAG_ARE"/>
    <property type="match status" value="1"/>
</dbReference>
<dbReference type="EMBL" id="MCGN01000005">
    <property type="protein sequence ID" value="ORY96610.1"/>
    <property type="molecule type" value="Genomic_DNA"/>
</dbReference>
<dbReference type="InterPro" id="IPR004299">
    <property type="entry name" value="MBOAT_fam"/>
</dbReference>
<sequence>MSTHSPMLKSALLKGSIPLADIDSATAASSSEDDESSAESLHSDKTAGGSDTATLVERPALNKSLTTPETGTTTKLKQQLKKRRRALFKARMSQFDLSNPETSNDTFRGFYTLFWLIAGLYLIQTAIRYFEQEGTIISLGFFRLFSKDGLALLISDVIMVSTTLASVPFAKLLLWGLPYEPLGVTLQHIGQAAFLAISIYWIFWRDWPWVQSGFFTLHAIVMMMKMHSYTALNGDLATRYRRLKQLKKEIPEWIAERTKDDRELTHDEKNELDDMEAEVKFLDDELVYGNTRYPDNLTFANYFDYLLVPSLVYSLEFPRTERIRPWYVFEKTVATLGTFLLLYVTTEHYILPKLYDPHMSDLRVIVELLLPFMINYLFIFYIIFECILNGFAEISRFADRNFYDDWWNSVTYDEFARKWNKPVHKWLLRYVYAESMESYQLSKSNATFVTFLLSAGLHELVLVIVTRRIRFYLFVMQMLQLPLIVMGRHPMVKSHSTLGNVIFWLGMFVGLPLLAILYCREAFWSSYIFG</sequence>
<comment type="caution">
    <text evidence="14">The sequence shown here is derived from an EMBL/GenBank/DDBJ whole genome shotgun (WGS) entry which is preliminary data.</text>
</comment>
<evidence type="ECO:0000256" key="6">
    <source>
        <dbReference type="ARBA" id="ARBA00022989"/>
    </source>
</evidence>
<evidence type="ECO:0000256" key="9">
    <source>
        <dbReference type="ARBA" id="ARBA00023568"/>
    </source>
</evidence>
<dbReference type="FunCoup" id="A0A1X2HCY1">
    <property type="interactions" value="221"/>
</dbReference>
<evidence type="ECO:0000256" key="10">
    <source>
        <dbReference type="PIRNR" id="PIRNR000439"/>
    </source>
</evidence>
<dbReference type="GO" id="GO:0034737">
    <property type="term" value="F:ergosterol O-acyltransferase activity"/>
    <property type="evidence" value="ECO:0007669"/>
    <property type="project" value="TreeGrafter"/>
</dbReference>
<reference evidence="14 15" key="1">
    <citation type="submission" date="2016-07" db="EMBL/GenBank/DDBJ databases">
        <title>Pervasive Adenine N6-methylation of Active Genes in Fungi.</title>
        <authorList>
            <consortium name="DOE Joint Genome Institute"/>
            <person name="Mondo S.J."/>
            <person name="Dannebaum R.O."/>
            <person name="Kuo R.C."/>
            <person name="Labutti K."/>
            <person name="Haridas S."/>
            <person name="Kuo A."/>
            <person name="Salamov A."/>
            <person name="Ahrendt S.R."/>
            <person name="Lipzen A."/>
            <person name="Sullivan W."/>
            <person name="Andreopoulos W.B."/>
            <person name="Clum A."/>
            <person name="Lindquist E."/>
            <person name="Daum C."/>
            <person name="Ramamoorthy G.K."/>
            <person name="Gryganskyi A."/>
            <person name="Culley D."/>
            <person name="Magnuson J.K."/>
            <person name="James T.Y."/>
            <person name="O'Malley M.A."/>
            <person name="Stajich J.E."/>
            <person name="Spatafora J.W."/>
            <person name="Visel A."/>
            <person name="Grigoriev I.V."/>
        </authorList>
    </citation>
    <scope>NUCLEOTIDE SEQUENCE [LARGE SCALE GENOMIC DNA]</scope>
    <source>
        <strain evidence="14 15">NRRL 2496</strain>
    </source>
</reference>
<comment type="function">
    <text evidence="9">Sterol O-acyltransferase that catalyzes the formation of stery esters.</text>
</comment>
<feature type="transmembrane region" description="Helical" evidence="13">
    <location>
        <begin position="182"/>
        <end position="203"/>
    </location>
</feature>
<keyword evidence="5 10" id="KW-0256">Endoplasmic reticulum</keyword>
<evidence type="ECO:0000256" key="8">
    <source>
        <dbReference type="ARBA" id="ARBA00023315"/>
    </source>
</evidence>
<keyword evidence="8 10" id="KW-0012">Acyltransferase</keyword>
<feature type="transmembrane region" description="Helical" evidence="13">
    <location>
        <begin position="209"/>
        <end position="232"/>
    </location>
</feature>
<dbReference type="OrthoDB" id="10039049at2759"/>
<dbReference type="STRING" id="13706.A0A1X2HCY1"/>
<evidence type="ECO:0000256" key="2">
    <source>
        <dbReference type="ARBA" id="ARBA00009010"/>
    </source>
</evidence>
<evidence type="ECO:0000313" key="14">
    <source>
        <dbReference type="EMBL" id="ORY96610.1"/>
    </source>
</evidence>
<evidence type="ECO:0000256" key="3">
    <source>
        <dbReference type="ARBA" id="ARBA00022679"/>
    </source>
</evidence>
<dbReference type="InParanoid" id="A0A1X2HCY1"/>
<evidence type="ECO:0000256" key="12">
    <source>
        <dbReference type="SAM" id="MobiDB-lite"/>
    </source>
</evidence>
<dbReference type="Proteomes" id="UP000242180">
    <property type="component" value="Unassembled WGS sequence"/>
</dbReference>
<feature type="transmembrane region" description="Helical" evidence="13">
    <location>
        <begin position="501"/>
        <end position="518"/>
    </location>
</feature>
<feature type="region of interest" description="Disordered" evidence="12">
    <location>
        <begin position="24"/>
        <end position="79"/>
    </location>
</feature>
<feature type="transmembrane region" description="Helical" evidence="13">
    <location>
        <begin position="471"/>
        <end position="489"/>
    </location>
</feature>
<dbReference type="InterPro" id="IPR014371">
    <property type="entry name" value="Oat_ACAT_DAG_ARE"/>
</dbReference>
<name>A0A1X2HCY1_SYNRA</name>
<dbReference type="GO" id="GO:0008204">
    <property type="term" value="P:ergosterol metabolic process"/>
    <property type="evidence" value="ECO:0007669"/>
    <property type="project" value="TreeGrafter"/>
</dbReference>
<feature type="transmembrane region" description="Helical" evidence="13">
    <location>
        <begin position="150"/>
        <end position="170"/>
    </location>
</feature>
<keyword evidence="3 10" id="KW-0808">Transferase</keyword>